<evidence type="ECO:0000313" key="10">
    <source>
        <dbReference type="Proteomes" id="UP001169242"/>
    </source>
</evidence>
<dbReference type="Pfam" id="PF00460">
    <property type="entry name" value="Flg_bb_rod"/>
    <property type="match status" value="1"/>
</dbReference>
<comment type="caution">
    <text evidence="9">The sequence shown here is derived from an EMBL/GenBank/DDBJ whole genome shotgun (WGS) entry which is preliminary data.</text>
</comment>
<keyword evidence="10" id="KW-1185">Reference proteome</keyword>
<dbReference type="Proteomes" id="UP001169242">
    <property type="component" value="Unassembled WGS sequence"/>
</dbReference>
<comment type="subcellular location">
    <subcellularLocation>
        <location evidence="1 6">Bacterial flagellum basal body</location>
    </subcellularLocation>
</comment>
<dbReference type="GO" id="GO:0030694">
    <property type="term" value="C:bacterial-type flagellum basal body, rod"/>
    <property type="evidence" value="ECO:0007669"/>
    <property type="project" value="UniProtKB-UniRule"/>
</dbReference>
<evidence type="ECO:0000256" key="6">
    <source>
        <dbReference type="RuleBase" id="RU362062"/>
    </source>
</evidence>
<dbReference type="AlphaFoldDB" id="A0AA42DPA1"/>
<name>A0AA42DPA1_9FIRM</name>
<organism evidence="9 10">
    <name type="scientific">Holtiella tumoricola</name>
    <dbReference type="NCBI Taxonomy" id="3018743"/>
    <lineage>
        <taxon>Bacteria</taxon>
        <taxon>Bacillati</taxon>
        <taxon>Bacillota</taxon>
        <taxon>Clostridia</taxon>
        <taxon>Lachnospirales</taxon>
        <taxon>Cellulosilyticaceae</taxon>
        <taxon>Holtiella</taxon>
    </lineage>
</organism>
<dbReference type="Pfam" id="PF06429">
    <property type="entry name" value="Flg_bbr_C"/>
    <property type="match status" value="1"/>
</dbReference>
<dbReference type="InterPro" id="IPR006299">
    <property type="entry name" value="FlgC"/>
</dbReference>
<comment type="subunit">
    <text evidence="5 6">The basal body constitutes a major portion of the flagellar organelle and consists of four rings (L,P,S, and M) mounted on a central rod. The rod consists of about 26 subunits of FlgG in the distal portion, and FlgB, FlgC and FlgF are thought to build up the proximal portion of the rod with about 6 subunits each.</text>
</comment>
<dbReference type="InterPro" id="IPR010930">
    <property type="entry name" value="Flg_bb/hook_C_dom"/>
</dbReference>
<evidence type="ECO:0000256" key="5">
    <source>
        <dbReference type="ARBA" id="ARBA00025933"/>
    </source>
</evidence>
<dbReference type="EMBL" id="JAQIFT010000049">
    <property type="protein sequence ID" value="MDA3732582.1"/>
    <property type="molecule type" value="Genomic_DNA"/>
</dbReference>
<keyword evidence="9" id="KW-0966">Cell projection</keyword>
<dbReference type="NCBIfam" id="TIGR01395">
    <property type="entry name" value="FlgC"/>
    <property type="match status" value="1"/>
</dbReference>
<reference evidence="9" key="1">
    <citation type="journal article" date="2023" name="Int. J. Syst. Evol. Microbiol.">
        <title>&lt;i&gt;Holtiella tumoricola&lt;/i&gt; gen. nov. sp. nov., isolated from a human clinical sample.</title>
        <authorList>
            <person name="Allen-Vercoe E."/>
            <person name="Daigneault M.C."/>
            <person name="Vancuren S.J."/>
            <person name="Cochrane K."/>
            <person name="O'Neal L.L."/>
            <person name="Sankaranarayanan K."/>
            <person name="Lawson P.A."/>
        </authorList>
    </citation>
    <scope>NUCLEOTIDE SEQUENCE</scope>
    <source>
        <strain evidence="9">CC70A</strain>
    </source>
</reference>
<comment type="similarity">
    <text evidence="2">Belongs to the flagella basal body rod proteins family.</text>
</comment>
<evidence type="ECO:0000256" key="2">
    <source>
        <dbReference type="ARBA" id="ARBA00009677"/>
    </source>
</evidence>
<accession>A0AA42DPA1</accession>
<keyword evidence="9" id="KW-0282">Flagellum</keyword>
<dbReference type="GO" id="GO:0071978">
    <property type="term" value="P:bacterial-type flagellum-dependent swarming motility"/>
    <property type="evidence" value="ECO:0007669"/>
    <property type="project" value="TreeGrafter"/>
</dbReference>
<evidence type="ECO:0000313" key="9">
    <source>
        <dbReference type="EMBL" id="MDA3732582.1"/>
    </source>
</evidence>
<evidence type="ECO:0000256" key="3">
    <source>
        <dbReference type="ARBA" id="ARBA00017941"/>
    </source>
</evidence>
<feature type="domain" description="Flagellar basal body rod protein N-terminal" evidence="7">
    <location>
        <begin position="7"/>
        <end position="35"/>
    </location>
</feature>
<proteinExistence type="inferred from homology"/>
<evidence type="ECO:0000256" key="4">
    <source>
        <dbReference type="ARBA" id="ARBA00023143"/>
    </source>
</evidence>
<gene>
    <name evidence="9" type="primary">flgC</name>
    <name evidence="9" type="ORF">PBV87_13905</name>
</gene>
<evidence type="ECO:0000256" key="1">
    <source>
        <dbReference type="ARBA" id="ARBA00004117"/>
    </source>
</evidence>
<protein>
    <recommendedName>
        <fullName evidence="3 6">Flagellar basal-body rod protein FlgC</fullName>
    </recommendedName>
</protein>
<dbReference type="PANTHER" id="PTHR30435:SF2">
    <property type="entry name" value="FLAGELLAR BASAL-BODY ROD PROTEIN FLGC"/>
    <property type="match status" value="1"/>
</dbReference>
<evidence type="ECO:0000259" key="7">
    <source>
        <dbReference type="Pfam" id="PF00460"/>
    </source>
</evidence>
<dbReference type="PANTHER" id="PTHR30435">
    <property type="entry name" value="FLAGELLAR PROTEIN"/>
    <property type="match status" value="1"/>
</dbReference>
<dbReference type="InterPro" id="IPR001444">
    <property type="entry name" value="Flag_bb_rod_N"/>
</dbReference>
<evidence type="ECO:0000259" key="8">
    <source>
        <dbReference type="Pfam" id="PF06429"/>
    </source>
</evidence>
<keyword evidence="4 6" id="KW-0975">Bacterial flagellum</keyword>
<keyword evidence="9" id="KW-0969">Cilium</keyword>
<feature type="domain" description="Flagellar basal-body/hook protein C-terminal" evidence="8">
    <location>
        <begin position="99"/>
        <end position="141"/>
    </location>
</feature>
<sequence>MSFFGSMDTSASGMTAQRLRLDIISQNIANANTTRTAEGGAYKRKGVIFESVNQNNSFSSILGEYTNGNHKGVRVAEIVTDESPCPLVYNPTHPDANAEGYVEMPNVNTVDEMVNMISASRSYEANVTAFNAMKAVATKALEIGKG</sequence>
<dbReference type="RefSeq" id="WP_271012661.1">
    <property type="nucleotide sequence ID" value="NZ_JAQIFT010000049.1"/>
</dbReference>